<reference evidence="2 3" key="1">
    <citation type="journal article" date="2007" name="Proc. Natl. Acad. Sci. U.S.A.">
        <title>Characterization of a marine gammaproteobacterium capable of aerobic anoxygenic photosynthesis.</title>
        <authorList>
            <person name="Fuchs B.M."/>
            <person name="Spring S."/>
            <person name="Teeling H."/>
            <person name="Quast C."/>
            <person name="Wulf J."/>
            <person name="Schattenhofer M."/>
            <person name="Yan S."/>
            <person name="Ferriera S."/>
            <person name="Johnson J."/>
            <person name="Glockner F.O."/>
            <person name="Amann R."/>
        </authorList>
    </citation>
    <scope>NUCLEOTIDE SEQUENCE [LARGE SCALE GENOMIC DNA]</scope>
    <source>
        <strain evidence="2">KT71</strain>
    </source>
</reference>
<evidence type="ECO:0000313" key="2">
    <source>
        <dbReference type="EMBL" id="EAQ96108.1"/>
    </source>
</evidence>
<dbReference type="Proteomes" id="UP000019205">
    <property type="component" value="Chromosome"/>
</dbReference>
<dbReference type="OrthoDB" id="9777694at2"/>
<sequence length="416" mass="47426">MTRQELYDMVWSRPITRVAKDFGISDVALGKQCKKYDIPKPPVGYWAKVSHGKKALKQRLPIGKRSADEIVYLEAVERIQTSVYAEEASREAEARREQIERLLKVPENLPSRCQPAVVDMRRALRELTPDIHGFVRTGNLYVKKLEFGKDSVNRVAKIVETIASAAKALGQQLIWAEGRFLWQIGDEPFELRIYELVDKQKHTPTATELKEQARREKWDQKIGREYSTTRKTYRTWDYLPSGRLALKLSDTNSRWGSPKIAKHWTEPKTGPALEAKLVDVFIWLAGAEVSARECRLELEAEVARQQDEAQQQIARQETQNRALKLQAFLHELTDTHEQFKKTTSLLAFMRSSRPDSAETPPIIDELKAYQSLLLHKLENSCSEDISGLTLQKGENLVLSLPMASAVSSKVDRSSDA</sequence>
<evidence type="ECO:0000256" key="1">
    <source>
        <dbReference type="SAM" id="Coils"/>
    </source>
</evidence>
<evidence type="ECO:0000313" key="3">
    <source>
        <dbReference type="Proteomes" id="UP000019205"/>
    </source>
</evidence>
<dbReference type="eggNOG" id="COG1403">
    <property type="taxonomic scope" value="Bacteria"/>
</dbReference>
<organism evidence="2 3">
    <name type="scientific">Congregibacter litoralis KT71</name>
    <dbReference type="NCBI Taxonomy" id="314285"/>
    <lineage>
        <taxon>Bacteria</taxon>
        <taxon>Pseudomonadati</taxon>
        <taxon>Pseudomonadota</taxon>
        <taxon>Gammaproteobacteria</taxon>
        <taxon>Cellvibrionales</taxon>
        <taxon>Halieaceae</taxon>
        <taxon>Congregibacter</taxon>
    </lineage>
</organism>
<reference evidence="2 3" key="2">
    <citation type="journal article" date="2009" name="PLoS ONE">
        <title>The photosynthetic apparatus and its regulation in the aerobic gammaproteobacterium Congregibacter litoralis gen. nov., sp. nov.</title>
        <authorList>
            <person name="Spring S."/>
            <person name="Lunsdorf H."/>
            <person name="Fuchs B.M."/>
            <person name="Tindall B.J."/>
        </authorList>
    </citation>
    <scope>NUCLEOTIDE SEQUENCE [LARGE SCALE GENOMIC DNA]</scope>
    <source>
        <strain evidence="2">KT71</strain>
    </source>
</reference>
<dbReference type="STRING" id="314285.KT71_08630"/>
<keyword evidence="3" id="KW-1185">Reference proteome</keyword>
<gene>
    <name evidence="2" type="ORF">KT71_08630</name>
</gene>
<dbReference type="AlphaFoldDB" id="A4AD55"/>
<keyword evidence="1" id="KW-0175">Coiled coil</keyword>
<comment type="caution">
    <text evidence="2">The sequence shown here is derived from an EMBL/GenBank/DDBJ whole genome shotgun (WGS) entry which is preliminary data.</text>
</comment>
<accession>A4AD55</accession>
<protein>
    <submittedName>
        <fullName evidence="2">Uncharacterized protein</fullName>
    </submittedName>
</protein>
<dbReference type="RefSeq" id="WP_008294155.1">
    <property type="nucleotide sequence ID" value="NZ_CM002299.1"/>
</dbReference>
<feature type="coiled-coil region" evidence="1">
    <location>
        <begin position="295"/>
        <end position="326"/>
    </location>
</feature>
<dbReference type="HOGENOM" id="CLU_038913_3_0_6"/>
<proteinExistence type="predicted"/>
<dbReference type="EMBL" id="AAOA02000003">
    <property type="protein sequence ID" value="EAQ96108.1"/>
    <property type="molecule type" value="Genomic_DNA"/>
</dbReference>
<name>A4AD55_9GAMM</name>